<evidence type="ECO:0000313" key="7">
    <source>
        <dbReference type="EMBL" id="MXO70144.1"/>
    </source>
</evidence>
<dbReference type="SUPFAM" id="SSF55961">
    <property type="entry name" value="Bet v1-like"/>
    <property type="match status" value="1"/>
</dbReference>
<evidence type="ECO:0000259" key="6">
    <source>
        <dbReference type="PROSITE" id="PS51296"/>
    </source>
</evidence>
<gene>
    <name evidence="7" type="ORF">GRI99_00685</name>
</gene>
<dbReference type="SUPFAM" id="SSF50022">
    <property type="entry name" value="ISP domain"/>
    <property type="match status" value="1"/>
</dbReference>
<sequence length="348" mass="38572">MYPFRQGSFAPKNCWYVVANRQDVGRELLGRTVVNTPLVIWRTQGGEAVVLDGRCPHRHFPLAKSQLEGDTVRCGYHGFVFDASGQCVEVPSQDHAPRACRVRRYPALEHGLWLWVWVGDEDKADPALLPPLSEIGLEGEGLTGTPLIRREAACRYQLLNDNLFDLSHLAFLHGSSIGTRENASTPEELVKRPGFVSSIRRIRDAPVPATMWQAMDGYDRIDRAMGMHSYLPGFHAGTTEIAIPASHPTRGGERLMWNRVYHCITPCTPRTTLYHFAVAVAPGVDTAALKVALDPVIDEDVFASEEIEKIIALYDGDPPPELMVKSDTNAVEGRRMIQAMMDAESQGG</sequence>
<dbReference type="InterPro" id="IPR017941">
    <property type="entry name" value="Rieske_2Fe-2S"/>
</dbReference>
<evidence type="ECO:0000256" key="5">
    <source>
        <dbReference type="ARBA" id="ARBA00023014"/>
    </source>
</evidence>
<protein>
    <submittedName>
        <fullName evidence="7">Rieske 2Fe-2S domain-containing protein</fullName>
    </submittedName>
</protein>
<dbReference type="Gene3D" id="3.90.380.10">
    <property type="entry name" value="Naphthalene 1,2-dioxygenase Alpha Subunit, Chain A, domain 1"/>
    <property type="match status" value="1"/>
</dbReference>
<keyword evidence="1" id="KW-0001">2Fe-2S</keyword>
<dbReference type="PANTHER" id="PTHR21266">
    <property type="entry name" value="IRON-SULFUR DOMAIN CONTAINING PROTEIN"/>
    <property type="match status" value="1"/>
</dbReference>
<comment type="caution">
    <text evidence="7">The sequence shown here is derived from an EMBL/GenBank/DDBJ whole genome shotgun (WGS) entry which is preliminary data.</text>
</comment>
<keyword evidence="5" id="KW-0411">Iron-sulfur</keyword>
<dbReference type="OrthoDB" id="7418829at2"/>
<dbReference type="Gene3D" id="2.102.10.10">
    <property type="entry name" value="Rieske [2Fe-2S] iron-sulphur domain"/>
    <property type="match status" value="1"/>
</dbReference>
<feature type="domain" description="Rieske" evidence="6">
    <location>
        <begin position="15"/>
        <end position="116"/>
    </location>
</feature>
<dbReference type="InterPro" id="IPR044043">
    <property type="entry name" value="VanA_C_cat"/>
</dbReference>
<evidence type="ECO:0000256" key="4">
    <source>
        <dbReference type="ARBA" id="ARBA00023004"/>
    </source>
</evidence>
<dbReference type="Pfam" id="PF19112">
    <property type="entry name" value="VanA_C"/>
    <property type="match status" value="1"/>
</dbReference>
<dbReference type="PANTHER" id="PTHR21266:SF60">
    <property type="entry name" value="3-KETOSTEROID-9-ALPHA-MONOOXYGENASE, OXYGENASE COMPONENT"/>
    <property type="match status" value="1"/>
</dbReference>
<organism evidence="7 8">
    <name type="scientific">Alteraurantiacibacter buctensis</name>
    <dbReference type="NCBI Taxonomy" id="1503981"/>
    <lineage>
        <taxon>Bacteria</taxon>
        <taxon>Pseudomonadati</taxon>
        <taxon>Pseudomonadota</taxon>
        <taxon>Alphaproteobacteria</taxon>
        <taxon>Sphingomonadales</taxon>
        <taxon>Erythrobacteraceae</taxon>
        <taxon>Alteraurantiacibacter</taxon>
    </lineage>
</organism>
<keyword evidence="8" id="KW-1185">Reference proteome</keyword>
<dbReference type="Proteomes" id="UP000466966">
    <property type="component" value="Unassembled WGS sequence"/>
</dbReference>
<evidence type="ECO:0000256" key="2">
    <source>
        <dbReference type="ARBA" id="ARBA00022723"/>
    </source>
</evidence>
<dbReference type="Pfam" id="PF00355">
    <property type="entry name" value="Rieske"/>
    <property type="match status" value="1"/>
</dbReference>
<keyword evidence="2" id="KW-0479">Metal-binding</keyword>
<reference evidence="7 8" key="1">
    <citation type="submission" date="2019-12" db="EMBL/GenBank/DDBJ databases">
        <title>Genomic-based taxomic classification of the family Erythrobacteraceae.</title>
        <authorList>
            <person name="Xu L."/>
        </authorList>
    </citation>
    <scope>NUCLEOTIDE SEQUENCE [LARGE SCALE GENOMIC DNA]</scope>
    <source>
        <strain evidence="7 8">M0322</strain>
    </source>
</reference>
<dbReference type="GO" id="GO:0016491">
    <property type="term" value="F:oxidoreductase activity"/>
    <property type="evidence" value="ECO:0007669"/>
    <property type="project" value="UniProtKB-KW"/>
</dbReference>
<proteinExistence type="predicted"/>
<dbReference type="GO" id="GO:0046872">
    <property type="term" value="F:metal ion binding"/>
    <property type="evidence" value="ECO:0007669"/>
    <property type="project" value="UniProtKB-KW"/>
</dbReference>
<keyword evidence="4" id="KW-0408">Iron</keyword>
<accession>A0A844YUG5</accession>
<keyword evidence="3" id="KW-0560">Oxidoreductase</keyword>
<dbReference type="EMBL" id="WTYV01000001">
    <property type="protein sequence ID" value="MXO70144.1"/>
    <property type="molecule type" value="Genomic_DNA"/>
</dbReference>
<evidence type="ECO:0000256" key="1">
    <source>
        <dbReference type="ARBA" id="ARBA00022714"/>
    </source>
</evidence>
<dbReference type="InterPro" id="IPR036922">
    <property type="entry name" value="Rieske_2Fe-2S_sf"/>
</dbReference>
<name>A0A844YUG5_9SPHN</name>
<evidence type="ECO:0000313" key="8">
    <source>
        <dbReference type="Proteomes" id="UP000466966"/>
    </source>
</evidence>
<dbReference type="PROSITE" id="PS51296">
    <property type="entry name" value="RIESKE"/>
    <property type="match status" value="1"/>
</dbReference>
<dbReference type="RefSeq" id="WP_160770097.1">
    <property type="nucleotide sequence ID" value="NZ_WTYV01000001.1"/>
</dbReference>
<dbReference type="InterPro" id="IPR050584">
    <property type="entry name" value="Cholesterol_7-desaturase"/>
</dbReference>
<dbReference type="AlphaFoldDB" id="A0A844YUG5"/>
<dbReference type="GO" id="GO:0051537">
    <property type="term" value="F:2 iron, 2 sulfur cluster binding"/>
    <property type="evidence" value="ECO:0007669"/>
    <property type="project" value="UniProtKB-KW"/>
</dbReference>
<evidence type="ECO:0000256" key="3">
    <source>
        <dbReference type="ARBA" id="ARBA00023002"/>
    </source>
</evidence>